<proteinExistence type="predicted"/>
<accession>A0A3L6Q9G2</accession>
<dbReference type="EMBL" id="PQIB02000013">
    <property type="protein sequence ID" value="RLM75249.1"/>
    <property type="molecule type" value="Genomic_DNA"/>
</dbReference>
<sequence>MLVTVRFFLFPVDSLARWFLSRGGAAPPAPSHPTPLRAALLLRCAALLRRGPPAPAALLRRRVALLRHGPPDGRPCSSGARPCSAAAPGSAGLDALAHGPVPPVGGGERGAASLCWSNRQRALLPRREEGGREPRLVESPAGPAPPTGGGARGRAHLLRSRAGIDRNSAGGGRSSGCTWRQRSGEGGGRSVRERGRRR</sequence>
<feature type="compositionally biased region" description="Basic and acidic residues" evidence="1">
    <location>
        <begin position="125"/>
        <end position="136"/>
    </location>
</feature>
<gene>
    <name evidence="3" type="ORF">C2845_PM15G06640</name>
</gene>
<reference evidence="4" key="1">
    <citation type="journal article" date="2019" name="Nat. Commun.">
        <title>The genome of broomcorn millet.</title>
        <authorList>
            <person name="Zou C."/>
            <person name="Miki D."/>
            <person name="Li D."/>
            <person name="Tang Q."/>
            <person name="Xiao L."/>
            <person name="Rajput S."/>
            <person name="Deng P."/>
            <person name="Jia W."/>
            <person name="Huang R."/>
            <person name="Zhang M."/>
            <person name="Sun Y."/>
            <person name="Hu J."/>
            <person name="Fu X."/>
            <person name="Schnable P.S."/>
            <person name="Li F."/>
            <person name="Zhang H."/>
            <person name="Feng B."/>
            <person name="Zhu X."/>
            <person name="Liu R."/>
            <person name="Schnable J.C."/>
            <person name="Zhu J.-K."/>
            <person name="Zhang H."/>
        </authorList>
    </citation>
    <scope>NUCLEOTIDE SEQUENCE [LARGE SCALE GENOMIC DNA]</scope>
</reference>
<name>A0A3L6Q9G2_PANMI</name>
<organism evidence="3 4">
    <name type="scientific">Panicum miliaceum</name>
    <name type="common">Proso millet</name>
    <name type="synonym">Broomcorn millet</name>
    <dbReference type="NCBI Taxonomy" id="4540"/>
    <lineage>
        <taxon>Eukaryota</taxon>
        <taxon>Viridiplantae</taxon>
        <taxon>Streptophyta</taxon>
        <taxon>Embryophyta</taxon>
        <taxon>Tracheophyta</taxon>
        <taxon>Spermatophyta</taxon>
        <taxon>Magnoliopsida</taxon>
        <taxon>Liliopsida</taxon>
        <taxon>Poales</taxon>
        <taxon>Poaceae</taxon>
        <taxon>PACMAD clade</taxon>
        <taxon>Panicoideae</taxon>
        <taxon>Panicodae</taxon>
        <taxon>Paniceae</taxon>
        <taxon>Panicinae</taxon>
        <taxon>Panicum</taxon>
        <taxon>Panicum sect. Panicum</taxon>
    </lineage>
</organism>
<comment type="caution">
    <text evidence="3">The sequence shown here is derived from an EMBL/GenBank/DDBJ whole genome shotgun (WGS) entry which is preliminary data.</text>
</comment>
<feature type="chain" id="PRO_5018122849" evidence="2">
    <location>
        <begin position="17"/>
        <end position="198"/>
    </location>
</feature>
<keyword evidence="2" id="KW-0732">Signal</keyword>
<dbReference type="Proteomes" id="UP000275267">
    <property type="component" value="Unassembled WGS sequence"/>
</dbReference>
<evidence type="ECO:0000313" key="4">
    <source>
        <dbReference type="Proteomes" id="UP000275267"/>
    </source>
</evidence>
<protein>
    <submittedName>
        <fullName evidence="3">Uncharacterized protein</fullName>
    </submittedName>
</protein>
<evidence type="ECO:0000256" key="2">
    <source>
        <dbReference type="SAM" id="SignalP"/>
    </source>
</evidence>
<dbReference type="AlphaFoldDB" id="A0A3L6Q9G2"/>
<evidence type="ECO:0000256" key="1">
    <source>
        <dbReference type="SAM" id="MobiDB-lite"/>
    </source>
</evidence>
<keyword evidence="4" id="KW-1185">Reference proteome</keyword>
<evidence type="ECO:0000313" key="3">
    <source>
        <dbReference type="EMBL" id="RLM75249.1"/>
    </source>
</evidence>
<feature type="signal peptide" evidence="2">
    <location>
        <begin position="1"/>
        <end position="16"/>
    </location>
</feature>
<feature type="region of interest" description="Disordered" evidence="1">
    <location>
        <begin position="125"/>
        <end position="198"/>
    </location>
</feature>